<dbReference type="EMBL" id="CARXXK010000005">
    <property type="protein sequence ID" value="CAI6369640.1"/>
    <property type="molecule type" value="Genomic_DNA"/>
</dbReference>
<organism evidence="2 3">
    <name type="scientific">Macrosiphum euphorbiae</name>
    <name type="common">potato aphid</name>
    <dbReference type="NCBI Taxonomy" id="13131"/>
    <lineage>
        <taxon>Eukaryota</taxon>
        <taxon>Metazoa</taxon>
        <taxon>Ecdysozoa</taxon>
        <taxon>Arthropoda</taxon>
        <taxon>Hexapoda</taxon>
        <taxon>Insecta</taxon>
        <taxon>Pterygota</taxon>
        <taxon>Neoptera</taxon>
        <taxon>Paraneoptera</taxon>
        <taxon>Hemiptera</taxon>
        <taxon>Sternorrhyncha</taxon>
        <taxon>Aphidomorpha</taxon>
        <taxon>Aphidoidea</taxon>
        <taxon>Aphididae</taxon>
        <taxon>Macrosiphini</taxon>
        <taxon>Macrosiphum</taxon>
    </lineage>
</organism>
<reference evidence="2 3" key="1">
    <citation type="submission" date="2023-01" db="EMBL/GenBank/DDBJ databases">
        <authorList>
            <person name="Whitehead M."/>
        </authorList>
    </citation>
    <scope>NUCLEOTIDE SEQUENCE [LARGE SCALE GENOMIC DNA]</scope>
</reference>
<dbReference type="AlphaFoldDB" id="A0AAV0XMG8"/>
<evidence type="ECO:0000313" key="2">
    <source>
        <dbReference type="EMBL" id="CAI6369640.1"/>
    </source>
</evidence>
<dbReference type="Proteomes" id="UP001160148">
    <property type="component" value="Unassembled WGS sequence"/>
</dbReference>
<comment type="caution">
    <text evidence="2">The sequence shown here is derived from an EMBL/GenBank/DDBJ whole genome shotgun (WGS) entry which is preliminary data.</text>
</comment>
<evidence type="ECO:0000256" key="1">
    <source>
        <dbReference type="SAM" id="MobiDB-lite"/>
    </source>
</evidence>
<sequence>MDPTKPNSLDTSPSASQTNNTKTFAETTANIQFPKKDQEQSFLTLLKMSLKLSILKPSVNLLHQPTSHSHLEYLIIDFAFTLQIKILSNK</sequence>
<accession>A0AAV0XMG8</accession>
<keyword evidence="3" id="KW-1185">Reference proteome</keyword>
<evidence type="ECO:0000313" key="3">
    <source>
        <dbReference type="Proteomes" id="UP001160148"/>
    </source>
</evidence>
<name>A0AAV0XMG8_9HEMI</name>
<protein>
    <submittedName>
        <fullName evidence="2">Uncharacterized protein</fullName>
    </submittedName>
</protein>
<proteinExistence type="predicted"/>
<feature type="region of interest" description="Disordered" evidence="1">
    <location>
        <begin position="1"/>
        <end position="26"/>
    </location>
</feature>
<gene>
    <name evidence="2" type="ORF">MEUPH1_LOCUS23856</name>
</gene>